<dbReference type="Pfam" id="PF03606">
    <property type="entry name" value="DcuC"/>
    <property type="match status" value="1"/>
</dbReference>
<feature type="transmembrane region" description="Helical" evidence="6">
    <location>
        <begin position="441"/>
        <end position="464"/>
    </location>
</feature>
<dbReference type="GO" id="GO:0005886">
    <property type="term" value="C:plasma membrane"/>
    <property type="evidence" value="ECO:0007669"/>
    <property type="project" value="UniProtKB-SubCell"/>
</dbReference>
<evidence type="ECO:0000256" key="2">
    <source>
        <dbReference type="ARBA" id="ARBA00022475"/>
    </source>
</evidence>
<feature type="transmembrane region" description="Helical" evidence="6">
    <location>
        <begin position="73"/>
        <end position="93"/>
    </location>
</feature>
<comment type="subcellular location">
    <subcellularLocation>
        <location evidence="1">Cell membrane</location>
        <topology evidence="1">Multi-pass membrane protein</topology>
    </subcellularLocation>
</comment>
<reference evidence="8" key="1">
    <citation type="journal article" date="2013" name="Stand. Genomic Sci.">
        <title>Complete genome sequence of the moderate thermophile Anaerobaculum mobile type strain (NGA(T)).</title>
        <authorList>
            <person name="Mavromatis K."/>
            <person name="Stackebrandt E."/>
            <person name="Held B."/>
            <person name="Lapidus A."/>
            <person name="Nolan M."/>
            <person name="Lucas S."/>
            <person name="Hammon N."/>
            <person name="Deshpande S."/>
            <person name="Cheng J.F."/>
            <person name="Tapia R."/>
            <person name="Goodwin L.A."/>
            <person name="Pitluck S."/>
            <person name="Liolios K."/>
            <person name="Pagani I."/>
            <person name="Ivanova N."/>
            <person name="Mikhailova N."/>
            <person name="Huntemann M."/>
            <person name="Pati A."/>
            <person name="Chen A."/>
            <person name="Palaniappan K."/>
            <person name="Land M."/>
            <person name="Rohde M."/>
            <person name="Spring S."/>
            <person name="Goker M."/>
            <person name="Woyke T."/>
            <person name="Detter J.C."/>
            <person name="Bristow J."/>
            <person name="Eisen J.A."/>
            <person name="Markowitz V."/>
            <person name="Hugenholtz P."/>
            <person name="Klenk H.P."/>
            <person name="Kyrpides N.C."/>
        </authorList>
    </citation>
    <scope>NUCLEOTIDE SEQUENCE</scope>
    <source>
        <strain evidence="8">ATCC BAA-54 / DSM 13181 / NGA</strain>
    </source>
</reference>
<feature type="transmembrane region" description="Helical" evidence="6">
    <location>
        <begin position="416"/>
        <end position="434"/>
    </location>
</feature>
<feature type="transmembrane region" description="Helical" evidence="6">
    <location>
        <begin position="200"/>
        <end position="222"/>
    </location>
</feature>
<dbReference type="PANTHER" id="PTHR43652:SF2">
    <property type="entry name" value="BASIC AMINO ACID ANTIPORTER YFCC-RELATED"/>
    <property type="match status" value="1"/>
</dbReference>
<feature type="transmembrane region" description="Helical" evidence="6">
    <location>
        <begin position="314"/>
        <end position="335"/>
    </location>
</feature>
<evidence type="ECO:0000313" key="7">
    <source>
        <dbReference type="EMBL" id="AFM22159.1"/>
    </source>
</evidence>
<feature type="transmembrane region" description="Helical" evidence="6">
    <location>
        <begin position="12"/>
        <end position="29"/>
    </location>
</feature>
<keyword evidence="3 6" id="KW-0812">Transmembrane</keyword>
<feature type="transmembrane region" description="Helical" evidence="6">
    <location>
        <begin position="138"/>
        <end position="156"/>
    </location>
</feature>
<evidence type="ECO:0000313" key="8">
    <source>
        <dbReference type="Proteomes" id="UP000006061"/>
    </source>
</evidence>
<evidence type="ECO:0000256" key="6">
    <source>
        <dbReference type="SAM" id="Phobius"/>
    </source>
</evidence>
<dbReference type="EMBL" id="CP003198">
    <property type="protein sequence ID" value="AFM22159.1"/>
    <property type="molecule type" value="Genomic_DNA"/>
</dbReference>
<feature type="transmembrane region" description="Helical" evidence="6">
    <location>
        <begin position="281"/>
        <end position="302"/>
    </location>
</feature>
<evidence type="ECO:0000256" key="4">
    <source>
        <dbReference type="ARBA" id="ARBA00022989"/>
    </source>
</evidence>
<feature type="transmembrane region" description="Helical" evidence="6">
    <location>
        <begin position="259"/>
        <end position="275"/>
    </location>
</feature>
<feature type="transmembrane region" description="Helical" evidence="6">
    <location>
        <begin position="114"/>
        <end position="132"/>
    </location>
</feature>
<keyword evidence="5 6" id="KW-0472">Membrane</keyword>
<dbReference type="eggNOG" id="COG1288">
    <property type="taxonomic scope" value="Bacteria"/>
</dbReference>
<name>I4BY02_ACEMN</name>
<dbReference type="STRING" id="891968.Anamo_1559"/>
<dbReference type="HOGENOM" id="CLU_035307_0_1_0"/>
<gene>
    <name evidence="7" type="ordered locus">Anamo_1559</name>
</gene>
<dbReference type="PANTHER" id="PTHR43652">
    <property type="entry name" value="BASIC AMINO ACID ANTIPORTER YFCC-RELATED"/>
    <property type="match status" value="1"/>
</dbReference>
<evidence type="ECO:0000256" key="5">
    <source>
        <dbReference type="ARBA" id="ARBA00023136"/>
    </source>
</evidence>
<dbReference type="PATRIC" id="fig|891968.3.peg.1547"/>
<keyword evidence="4 6" id="KW-1133">Transmembrane helix</keyword>
<sequence>MESRKKEFPHVFILLLVIITVMTILTYIIPAGQYDRVLDSATGRQVVDPFSFKYIERTPVSFFGMLLSIVEGLIQAANISVLIFCAFATLYLIEQTGTIDAGIAWMVNRTKKNPKYATATIVVVMFVLSAWASTGTLSFEEIIAFIPIFTTLAIALGYDPLVGLGMSYVPVGMGFASATLNPFTIGVAQGIAELPLFSGIGLRIAVFLSMSVVTIGYVLLYAKKIRKDPSKSIVADIIFEEFGLDKEKSGSPFTLERKLTLIVLFIGISIMVYGLSKLHWYINEISAVFLGITIFTGIVNKWHPNKVANTFVKGLSNGVLSALVVGFARGILVVITKGNILDTIIYSASIVLNKMGLYASAVGMLIFQTILNFFIPSGSGQAATVMPIMVPLADLIGMNRQISVLIFQFGDGYSNLIWPTSFVLIACAAARVPLNKYYRWFLPLFCISLVLQVIFIFIALNIGYGPF</sequence>
<dbReference type="Proteomes" id="UP000006061">
    <property type="component" value="Chromosome"/>
</dbReference>
<organism evidence="7 8">
    <name type="scientific">Acetomicrobium mobile (strain ATCC BAA-54 / DSM 13181 / JCM 12221 / NGA)</name>
    <name type="common">Anaerobaculum mobile</name>
    <dbReference type="NCBI Taxonomy" id="891968"/>
    <lineage>
        <taxon>Bacteria</taxon>
        <taxon>Thermotogati</taxon>
        <taxon>Synergistota</taxon>
        <taxon>Synergistia</taxon>
        <taxon>Synergistales</taxon>
        <taxon>Acetomicrobiaceae</taxon>
        <taxon>Acetomicrobium</taxon>
    </lineage>
</organism>
<proteinExistence type="predicted"/>
<evidence type="ECO:0000256" key="3">
    <source>
        <dbReference type="ARBA" id="ARBA00022692"/>
    </source>
</evidence>
<dbReference type="KEGG" id="amo:Anamo_1559"/>
<evidence type="ECO:0000256" key="1">
    <source>
        <dbReference type="ARBA" id="ARBA00004651"/>
    </source>
</evidence>
<feature type="transmembrane region" description="Helical" evidence="6">
    <location>
        <begin position="168"/>
        <end position="188"/>
    </location>
</feature>
<dbReference type="InterPro" id="IPR018385">
    <property type="entry name" value="C4_dicarb_anaerob_car-like"/>
</dbReference>
<dbReference type="InterPro" id="IPR051679">
    <property type="entry name" value="DASS-Related_Transporters"/>
</dbReference>
<protein>
    <submittedName>
        <fullName evidence="7">Putative membrane protein</fullName>
    </submittedName>
</protein>
<keyword evidence="2" id="KW-1003">Cell membrane</keyword>
<keyword evidence="8" id="KW-1185">Reference proteome</keyword>
<dbReference type="AlphaFoldDB" id="I4BY02"/>
<accession>I4BY02</accession>